<dbReference type="RefSeq" id="WP_075081624.1">
    <property type="nucleotide sequence ID" value="NZ_CP042912.1"/>
</dbReference>
<accession>A0A5B9P7J3</accession>
<organism evidence="1 2">
    <name type="scientific">Mariniblastus fucicola</name>
    <dbReference type="NCBI Taxonomy" id="980251"/>
    <lineage>
        <taxon>Bacteria</taxon>
        <taxon>Pseudomonadati</taxon>
        <taxon>Planctomycetota</taxon>
        <taxon>Planctomycetia</taxon>
        <taxon>Pirellulales</taxon>
        <taxon>Pirellulaceae</taxon>
        <taxon>Mariniblastus</taxon>
    </lineage>
</organism>
<sequence length="142" mass="16236">MAKKPTEELWYKDGLKFKCSGCGDCCTGAPGFVWVNKEEIEALAKATEMEVEEFEEYFVRKIGIRKSLKEFPNGDCVFFDGANRNCNVYGARPRQCKTWPFWDSNLKSEETWAETCEGCKGSGVGKLYSLEEIETQRKVMKL</sequence>
<keyword evidence="1" id="KW-0966">Cell projection</keyword>
<evidence type="ECO:0000313" key="2">
    <source>
        <dbReference type="Proteomes" id="UP000322214"/>
    </source>
</evidence>
<keyword evidence="1" id="KW-0808">Transferase</keyword>
<name>A0A5B9P7J3_9BACT</name>
<dbReference type="STRING" id="980251.GCA_001642875_00134"/>
<gene>
    <name evidence="1" type="ORF">MFFC18_21740</name>
</gene>
<dbReference type="PANTHER" id="PTHR35866">
    <property type="entry name" value="PUTATIVE-RELATED"/>
    <property type="match status" value="1"/>
</dbReference>
<dbReference type="GO" id="GO:0008168">
    <property type="term" value="F:methyltransferase activity"/>
    <property type="evidence" value="ECO:0007669"/>
    <property type="project" value="UniProtKB-KW"/>
</dbReference>
<dbReference type="InterPro" id="IPR005358">
    <property type="entry name" value="Puta_zinc/iron-chelating_dom"/>
</dbReference>
<dbReference type="EMBL" id="CP042912">
    <property type="protein sequence ID" value="QEG22298.1"/>
    <property type="molecule type" value="Genomic_DNA"/>
</dbReference>
<dbReference type="Proteomes" id="UP000322214">
    <property type="component" value="Chromosome"/>
</dbReference>
<protein>
    <submittedName>
        <fullName evidence="1">Flagellin N-methylase</fullName>
    </submittedName>
</protein>
<dbReference type="GO" id="GO:0032259">
    <property type="term" value="P:methylation"/>
    <property type="evidence" value="ECO:0007669"/>
    <property type="project" value="UniProtKB-KW"/>
</dbReference>
<keyword evidence="1" id="KW-0489">Methyltransferase</keyword>
<keyword evidence="2" id="KW-1185">Reference proteome</keyword>
<dbReference type="PANTHER" id="PTHR35866:SF1">
    <property type="entry name" value="YKGJ FAMILY CYSTEINE CLUSTER PROTEIN"/>
    <property type="match status" value="1"/>
</dbReference>
<evidence type="ECO:0000313" key="1">
    <source>
        <dbReference type="EMBL" id="QEG22298.1"/>
    </source>
</evidence>
<dbReference type="KEGG" id="mff:MFFC18_21740"/>
<reference evidence="1 2" key="1">
    <citation type="submission" date="2019-08" db="EMBL/GenBank/DDBJ databases">
        <title>Deep-cultivation of Planctomycetes and their phenomic and genomic characterization uncovers novel biology.</title>
        <authorList>
            <person name="Wiegand S."/>
            <person name="Jogler M."/>
            <person name="Boedeker C."/>
            <person name="Pinto D."/>
            <person name="Vollmers J."/>
            <person name="Rivas-Marin E."/>
            <person name="Kohn T."/>
            <person name="Peeters S.H."/>
            <person name="Heuer A."/>
            <person name="Rast P."/>
            <person name="Oberbeckmann S."/>
            <person name="Bunk B."/>
            <person name="Jeske O."/>
            <person name="Meyerdierks A."/>
            <person name="Storesund J.E."/>
            <person name="Kallscheuer N."/>
            <person name="Luecker S."/>
            <person name="Lage O.M."/>
            <person name="Pohl T."/>
            <person name="Merkel B.J."/>
            <person name="Hornburger P."/>
            <person name="Mueller R.-W."/>
            <person name="Bruemmer F."/>
            <person name="Labrenz M."/>
            <person name="Spormann A.M."/>
            <person name="Op den Camp H."/>
            <person name="Overmann J."/>
            <person name="Amann R."/>
            <person name="Jetten M.S.M."/>
            <person name="Mascher T."/>
            <person name="Medema M.H."/>
            <person name="Devos D.P."/>
            <person name="Kaster A.-K."/>
            <person name="Ovreas L."/>
            <person name="Rohde M."/>
            <person name="Galperin M.Y."/>
            <person name="Jogler C."/>
        </authorList>
    </citation>
    <scope>NUCLEOTIDE SEQUENCE [LARGE SCALE GENOMIC DNA]</scope>
    <source>
        <strain evidence="1 2">FC18</strain>
    </source>
</reference>
<dbReference type="Pfam" id="PF03692">
    <property type="entry name" value="CxxCxxCC"/>
    <property type="match status" value="1"/>
</dbReference>
<proteinExistence type="predicted"/>
<keyword evidence="1" id="KW-0969">Cilium</keyword>
<dbReference type="OrthoDB" id="9810361at2"/>
<keyword evidence="1" id="KW-0282">Flagellum</keyword>
<dbReference type="AlphaFoldDB" id="A0A5B9P7J3"/>